<dbReference type="EMBL" id="JAURUO010000001">
    <property type="protein sequence ID" value="MDP9727360.1"/>
    <property type="molecule type" value="Genomic_DNA"/>
</dbReference>
<protein>
    <submittedName>
        <fullName evidence="2">Uncharacterized protein</fullName>
    </submittedName>
</protein>
<organism evidence="2 3">
    <name type="scientific">Alicyclobacillus tolerans</name>
    <dbReference type="NCBI Taxonomy" id="90970"/>
    <lineage>
        <taxon>Bacteria</taxon>
        <taxon>Bacillati</taxon>
        <taxon>Bacillota</taxon>
        <taxon>Bacilli</taxon>
        <taxon>Bacillales</taxon>
        <taxon>Alicyclobacillaceae</taxon>
        <taxon>Alicyclobacillus</taxon>
    </lineage>
</organism>
<keyword evidence="3" id="KW-1185">Reference proteome</keyword>
<evidence type="ECO:0000313" key="3">
    <source>
        <dbReference type="Proteomes" id="UP001229209"/>
    </source>
</evidence>
<comment type="caution">
    <text evidence="2">The sequence shown here is derived from an EMBL/GenBank/DDBJ whole genome shotgun (WGS) entry which is preliminary data.</text>
</comment>
<feature type="region of interest" description="Disordered" evidence="1">
    <location>
        <begin position="23"/>
        <end position="61"/>
    </location>
</feature>
<dbReference type="RefSeq" id="WP_306952828.1">
    <property type="nucleotide sequence ID" value="NZ_JAURUO010000001.1"/>
</dbReference>
<dbReference type="Proteomes" id="UP001229209">
    <property type="component" value="Unassembled WGS sequence"/>
</dbReference>
<evidence type="ECO:0000313" key="2">
    <source>
        <dbReference type="EMBL" id="MDP9727360.1"/>
    </source>
</evidence>
<proteinExistence type="predicted"/>
<accession>A0ABT9LSX9</accession>
<reference evidence="2 3" key="1">
    <citation type="submission" date="2023-07" db="EMBL/GenBank/DDBJ databases">
        <title>Genomic Encyclopedia of Type Strains, Phase IV (KMG-IV): sequencing the most valuable type-strain genomes for metagenomic binning, comparative biology and taxonomic classification.</title>
        <authorList>
            <person name="Goeker M."/>
        </authorList>
    </citation>
    <scope>NUCLEOTIDE SEQUENCE [LARGE SCALE GENOMIC DNA]</scope>
    <source>
        <strain evidence="2 3">DSM 25924</strain>
    </source>
</reference>
<gene>
    <name evidence="2" type="ORF">J2S04_000282</name>
</gene>
<sequence length="87" mass="10022">MARRRRKLLVPSAREGLERWLQQMQEQQPNDLPSHDHHLSGASTRPSKIGHSTRRTTISSDSMLERLIQAAKEETRLTASENFGRMD</sequence>
<name>A0ABT9LSX9_9BACL</name>
<evidence type="ECO:0000256" key="1">
    <source>
        <dbReference type="SAM" id="MobiDB-lite"/>
    </source>
</evidence>